<dbReference type="CDD" id="cd12148">
    <property type="entry name" value="fungal_TF_MHR"/>
    <property type="match status" value="1"/>
</dbReference>
<feature type="compositionally biased region" description="Polar residues" evidence="6">
    <location>
        <begin position="66"/>
        <end position="79"/>
    </location>
</feature>
<feature type="compositionally biased region" description="Basic and acidic residues" evidence="6">
    <location>
        <begin position="56"/>
        <end position="65"/>
    </location>
</feature>
<dbReference type="STRING" id="1296120.A0A1B9GTS9"/>
<evidence type="ECO:0000256" key="6">
    <source>
        <dbReference type="SAM" id="MobiDB-lite"/>
    </source>
</evidence>
<evidence type="ECO:0000313" key="8">
    <source>
        <dbReference type="Proteomes" id="UP000092666"/>
    </source>
</evidence>
<evidence type="ECO:0000256" key="5">
    <source>
        <dbReference type="ARBA" id="ARBA00023242"/>
    </source>
</evidence>
<feature type="compositionally biased region" description="Polar residues" evidence="6">
    <location>
        <begin position="144"/>
        <end position="154"/>
    </location>
</feature>
<feature type="region of interest" description="Disordered" evidence="6">
    <location>
        <begin position="474"/>
        <end position="493"/>
    </location>
</feature>
<keyword evidence="4" id="KW-0804">Transcription</keyword>
<sequence>MRGKRKTSAVSGENAQQSSSYGMLPPERPDSDYQRWKRSRLLPEYGPRNSIIWRTDGNRMEDTHPARSSTSDLSNTTALSRLPHELISSSSFGNGSAPESSPSSEKSSIPAIHIADRLTTLPLPGDRNPLAVLAEASADVSGQEGHSSLSNATPQRYHGSKLEEGYYEPVERELKDEAPHIMALISVAEAETLFDLYFTHLHPHLPLLDTAHSPPSAVARRNNFLFNAICCASARAFDPTLWSRLADFAKFEMERLPKEKNIDVIQGHCIHAMWNMNPPKNFELDMSWLRTGLAIRTAVDINLHRVALVPEAKEGLPGTMSVQLGKASSMRGEQSVRLYIELLRGPTPSLSDLWVAALAEWTQLLSRAVDSLHSKSDNDALDQSYGKYPGGLFSEMGLPDLARVYDQHFKRWRQRVEEEIHACCGDLTDMEPLKEEPPNVRQILHNIRMYQQYATLLIHSFSLERSSGMNDAELTNPLIERRQYSEKRTRHPS</sequence>
<evidence type="ECO:0000256" key="4">
    <source>
        <dbReference type="ARBA" id="ARBA00023163"/>
    </source>
</evidence>
<dbReference type="Proteomes" id="UP000092666">
    <property type="component" value="Unassembled WGS sequence"/>
</dbReference>
<dbReference type="OrthoDB" id="2563960at2759"/>
<evidence type="ECO:0000256" key="1">
    <source>
        <dbReference type="ARBA" id="ARBA00004123"/>
    </source>
</evidence>
<evidence type="ECO:0000313" key="7">
    <source>
        <dbReference type="EMBL" id="OCF34433.1"/>
    </source>
</evidence>
<feature type="region of interest" description="Disordered" evidence="6">
    <location>
        <begin position="137"/>
        <end position="157"/>
    </location>
</feature>
<evidence type="ECO:0000256" key="2">
    <source>
        <dbReference type="ARBA" id="ARBA00023015"/>
    </source>
</evidence>
<comment type="subcellular location">
    <subcellularLocation>
        <location evidence="1">Nucleus</location>
    </subcellularLocation>
</comment>
<keyword evidence="5" id="KW-0539">Nucleus</keyword>
<reference evidence="7 8" key="1">
    <citation type="submission" date="2013-07" db="EMBL/GenBank/DDBJ databases">
        <title>The Genome Sequence of Cryptococcus heveanensis BCC8398.</title>
        <authorList>
            <consortium name="The Broad Institute Genome Sequencing Platform"/>
            <person name="Cuomo C."/>
            <person name="Litvintseva A."/>
            <person name="Chen Y."/>
            <person name="Heitman J."/>
            <person name="Sun S."/>
            <person name="Springer D."/>
            <person name="Dromer F."/>
            <person name="Young S.K."/>
            <person name="Zeng Q."/>
            <person name="Gargeya S."/>
            <person name="Fitzgerald M."/>
            <person name="Abouelleil A."/>
            <person name="Alvarado L."/>
            <person name="Berlin A.M."/>
            <person name="Chapman S.B."/>
            <person name="Dewar J."/>
            <person name="Goldberg J."/>
            <person name="Griggs A."/>
            <person name="Gujja S."/>
            <person name="Hansen M."/>
            <person name="Howarth C."/>
            <person name="Imamovic A."/>
            <person name="Larimer J."/>
            <person name="McCowan C."/>
            <person name="Murphy C."/>
            <person name="Pearson M."/>
            <person name="Priest M."/>
            <person name="Roberts A."/>
            <person name="Saif S."/>
            <person name="Shea T."/>
            <person name="Sykes S."/>
            <person name="Wortman J."/>
            <person name="Nusbaum C."/>
            <person name="Birren B."/>
        </authorList>
    </citation>
    <scope>NUCLEOTIDE SEQUENCE [LARGE SCALE GENOMIC DNA]</scope>
    <source>
        <strain evidence="7 8">BCC8398</strain>
    </source>
</reference>
<feature type="compositionally biased region" description="Polar residues" evidence="6">
    <location>
        <begin position="8"/>
        <end position="21"/>
    </location>
</feature>
<evidence type="ECO:0008006" key="9">
    <source>
        <dbReference type="Google" id="ProtNLM"/>
    </source>
</evidence>
<accession>A0A1B9GTS9</accession>
<name>A0A1B9GTS9_9TREE</name>
<keyword evidence="8" id="KW-1185">Reference proteome</keyword>
<feature type="compositionally biased region" description="Low complexity" evidence="6">
    <location>
        <begin position="96"/>
        <end position="108"/>
    </location>
</feature>
<proteinExistence type="predicted"/>
<protein>
    <recommendedName>
        <fullName evidence="9">Transcription factor domain-containing protein</fullName>
    </recommendedName>
</protein>
<dbReference type="InterPro" id="IPR051089">
    <property type="entry name" value="prtT"/>
</dbReference>
<dbReference type="EMBL" id="KV700125">
    <property type="protein sequence ID" value="OCF34433.1"/>
    <property type="molecule type" value="Genomic_DNA"/>
</dbReference>
<organism evidence="7 8">
    <name type="scientific">Kwoniella heveanensis BCC8398</name>
    <dbReference type="NCBI Taxonomy" id="1296120"/>
    <lineage>
        <taxon>Eukaryota</taxon>
        <taxon>Fungi</taxon>
        <taxon>Dikarya</taxon>
        <taxon>Basidiomycota</taxon>
        <taxon>Agaricomycotina</taxon>
        <taxon>Tremellomycetes</taxon>
        <taxon>Tremellales</taxon>
        <taxon>Cryptococcaceae</taxon>
        <taxon>Kwoniella</taxon>
    </lineage>
</organism>
<gene>
    <name evidence="7" type="ORF">I316_03947</name>
</gene>
<keyword evidence="2" id="KW-0805">Transcription regulation</keyword>
<dbReference type="GO" id="GO:0005634">
    <property type="term" value="C:nucleus"/>
    <property type="evidence" value="ECO:0007669"/>
    <property type="project" value="UniProtKB-SubCell"/>
</dbReference>
<dbReference type="GO" id="GO:0000976">
    <property type="term" value="F:transcription cis-regulatory region binding"/>
    <property type="evidence" value="ECO:0007669"/>
    <property type="project" value="TreeGrafter"/>
</dbReference>
<dbReference type="PANTHER" id="PTHR31845">
    <property type="entry name" value="FINGER DOMAIN PROTEIN, PUTATIVE-RELATED"/>
    <property type="match status" value="1"/>
</dbReference>
<dbReference type="PANTHER" id="PTHR31845:SF17">
    <property type="entry name" value="ZN(II)2CYS6 TRANSCRIPTION FACTOR (EUROFUNG)"/>
    <property type="match status" value="1"/>
</dbReference>
<keyword evidence="3" id="KW-0238">DNA-binding</keyword>
<dbReference type="GO" id="GO:0000981">
    <property type="term" value="F:DNA-binding transcription factor activity, RNA polymerase II-specific"/>
    <property type="evidence" value="ECO:0007669"/>
    <property type="project" value="TreeGrafter"/>
</dbReference>
<feature type="region of interest" description="Disordered" evidence="6">
    <location>
        <begin position="1"/>
        <end position="108"/>
    </location>
</feature>
<dbReference type="AlphaFoldDB" id="A0A1B9GTS9"/>
<evidence type="ECO:0000256" key="3">
    <source>
        <dbReference type="ARBA" id="ARBA00023125"/>
    </source>
</evidence>
<reference evidence="8" key="2">
    <citation type="submission" date="2013-12" db="EMBL/GenBank/DDBJ databases">
        <title>Evolution of pathogenesis and genome organization in the Tremellales.</title>
        <authorList>
            <person name="Cuomo C."/>
            <person name="Litvintseva A."/>
            <person name="Heitman J."/>
            <person name="Chen Y."/>
            <person name="Sun S."/>
            <person name="Springer D."/>
            <person name="Dromer F."/>
            <person name="Young S."/>
            <person name="Zeng Q."/>
            <person name="Chapman S."/>
            <person name="Gujja S."/>
            <person name="Saif S."/>
            <person name="Birren B."/>
        </authorList>
    </citation>
    <scope>NUCLEOTIDE SEQUENCE [LARGE SCALE GENOMIC DNA]</scope>
    <source>
        <strain evidence="8">BCC8398</strain>
    </source>
</reference>